<sequence>MKSVLVCYESQYGYSQKYAQWIAKELGGRALPVSQAGEEDVRKADLVVVGGGLYAGKVGGASFVKRHEAVLKGKLAALFTVGLSPTDKEEVFSPLMEKNFAPHILASTKVFHLRGGMDYQKLKWMHRMMMKMLVHMLRKKAPSERTRDDQGLLDSYGKAEDFSDPASVAPLVAYVKSLR</sequence>
<dbReference type="RefSeq" id="WP_349220215.1">
    <property type="nucleotide sequence ID" value="NZ_JBBMFD010000020.1"/>
</dbReference>
<evidence type="ECO:0000313" key="2">
    <source>
        <dbReference type="EMBL" id="MEQ2441245.1"/>
    </source>
</evidence>
<dbReference type="Proteomes" id="UP001489509">
    <property type="component" value="Unassembled WGS sequence"/>
</dbReference>
<protein>
    <submittedName>
        <fullName evidence="2">Flavodoxin domain-containing protein</fullName>
    </submittedName>
</protein>
<evidence type="ECO:0000259" key="1">
    <source>
        <dbReference type="Pfam" id="PF12724"/>
    </source>
</evidence>
<dbReference type="PANTHER" id="PTHR38030:SF2">
    <property type="entry name" value="PROTOPORPHYRINOGEN IX DEHYDROGENASE [QUINONE]"/>
    <property type="match status" value="1"/>
</dbReference>
<organism evidence="2 3">
    <name type="scientific">Solibaculum intestinale</name>
    <dbReference type="NCBI Taxonomy" id="3133165"/>
    <lineage>
        <taxon>Bacteria</taxon>
        <taxon>Bacillati</taxon>
        <taxon>Bacillota</taxon>
        <taxon>Clostridia</taxon>
        <taxon>Eubacteriales</taxon>
        <taxon>Oscillospiraceae</taxon>
        <taxon>Solibaculum</taxon>
    </lineage>
</organism>
<dbReference type="PANTHER" id="PTHR38030">
    <property type="entry name" value="PROTOPORPHYRINOGEN IX DEHYDROGENASE [MENAQUINONE]"/>
    <property type="match status" value="1"/>
</dbReference>
<proteinExistence type="predicted"/>
<accession>A0ABV1E1S3</accession>
<keyword evidence="3" id="KW-1185">Reference proteome</keyword>
<dbReference type="InterPro" id="IPR026816">
    <property type="entry name" value="Flavodoxin_dom"/>
</dbReference>
<dbReference type="EMBL" id="JBBMFD010000020">
    <property type="protein sequence ID" value="MEQ2441245.1"/>
    <property type="molecule type" value="Genomic_DNA"/>
</dbReference>
<gene>
    <name evidence="2" type="ORF">WMO26_10450</name>
</gene>
<dbReference type="SUPFAM" id="SSF52218">
    <property type="entry name" value="Flavoproteins"/>
    <property type="match status" value="1"/>
</dbReference>
<name>A0ABV1E1S3_9FIRM</name>
<dbReference type="InterPro" id="IPR052200">
    <property type="entry name" value="Protoporphyrinogen_IX_DH"/>
</dbReference>
<dbReference type="Gene3D" id="3.40.50.360">
    <property type="match status" value="1"/>
</dbReference>
<evidence type="ECO:0000313" key="3">
    <source>
        <dbReference type="Proteomes" id="UP001489509"/>
    </source>
</evidence>
<feature type="domain" description="Flavodoxin" evidence="1">
    <location>
        <begin position="5"/>
        <end position="140"/>
    </location>
</feature>
<dbReference type="Pfam" id="PF12724">
    <property type="entry name" value="Flavodoxin_5"/>
    <property type="match status" value="1"/>
</dbReference>
<dbReference type="InterPro" id="IPR029039">
    <property type="entry name" value="Flavoprotein-like_sf"/>
</dbReference>
<reference evidence="2 3" key="1">
    <citation type="submission" date="2024-03" db="EMBL/GenBank/DDBJ databases">
        <title>Human intestinal bacterial collection.</title>
        <authorList>
            <person name="Pauvert C."/>
            <person name="Hitch T.C.A."/>
            <person name="Clavel T."/>
        </authorList>
    </citation>
    <scope>NUCLEOTIDE SEQUENCE [LARGE SCALE GENOMIC DNA]</scope>
    <source>
        <strain evidence="2 3">CLA-JM-H44</strain>
    </source>
</reference>
<comment type="caution">
    <text evidence="2">The sequence shown here is derived from an EMBL/GenBank/DDBJ whole genome shotgun (WGS) entry which is preliminary data.</text>
</comment>